<dbReference type="FunFam" id="3.30.160.60:FF:000646">
    <property type="entry name" value="Myeloid zinc finger 1"/>
    <property type="match status" value="1"/>
</dbReference>
<evidence type="ECO:0000256" key="1">
    <source>
        <dbReference type="ARBA" id="ARBA00004123"/>
    </source>
</evidence>
<feature type="domain" description="C2H2-type" evidence="12">
    <location>
        <begin position="243"/>
        <end position="270"/>
    </location>
</feature>
<evidence type="ECO:0000256" key="2">
    <source>
        <dbReference type="ARBA" id="ARBA00022723"/>
    </source>
</evidence>
<dbReference type="SUPFAM" id="SSF57667">
    <property type="entry name" value="beta-beta-alpha zinc fingers"/>
    <property type="match status" value="3"/>
</dbReference>
<evidence type="ECO:0000256" key="3">
    <source>
        <dbReference type="ARBA" id="ARBA00022737"/>
    </source>
</evidence>
<evidence type="ECO:0000256" key="9">
    <source>
        <dbReference type="ARBA" id="ARBA00023242"/>
    </source>
</evidence>
<dbReference type="FunFam" id="3.30.160.60:FF:000202">
    <property type="entry name" value="Zinc finger protein 574"/>
    <property type="match status" value="1"/>
</dbReference>
<dbReference type="InterPro" id="IPR013087">
    <property type="entry name" value="Znf_C2H2_type"/>
</dbReference>
<keyword evidence="9" id="KW-0539">Nucleus</keyword>
<organism evidence="13 14">
    <name type="scientific">Hermetia illucens</name>
    <name type="common">Black soldier fly</name>
    <dbReference type="NCBI Taxonomy" id="343691"/>
    <lineage>
        <taxon>Eukaryota</taxon>
        <taxon>Metazoa</taxon>
        <taxon>Ecdysozoa</taxon>
        <taxon>Arthropoda</taxon>
        <taxon>Hexapoda</taxon>
        <taxon>Insecta</taxon>
        <taxon>Pterygota</taxon>
        <taxon>Neoptera</taxon>
        <taxon>Endopterygota</taxon>
        <taxon>Diptera</taxon>
        <taxon>Brachycera</taxon>
        <taxon>Stratiomyomorpha</taxon>
        <taxon>Stratiomyidae</taxon>
        <taxon>Hermetiinae</taxon>
        <taxon>Hermetia</taxon>
    </lineage>
</organism>
<proteinExistence type="predicted"/>
<dbReference type="GO" id="GO:0008270">
    <property type="term" value="F:zinc ion binding"/>
    <property type="evidence" value="ECO:0007669"/>
    <property type="project" value="UniProtKB-KW"/>
</dbReference>
<dbReference type="FunCoup" id="A0A7R8YRM3">
    <property type="interactions" value="56"/>
</dbReference>
<keyword evidence="7" id="KW-0238">DNA-binding</keyword>
<keyword evidence="14" id="KW-1185">Reference proteome</keyword>
<feature type="domain" description="C2H2-type" evidence="12">
    <location>
        <begin position="482"/>
        <end position="504"/>
    </location>
</feature>
<dbReference type="SMART" id="SM00355">
    <property type="entry name" value="ZnF_C2H2"/>
    <property type="match status" value="7"/>
</dbReference>
<evidence type="ECO:0000256" key="10">
    <source>
        <dbReference type="PROSITE-ProRule" id="PRU00042"/>
    </source>
</evidence>
<gene>
    <name evidence="13" type="ORF">HERILL_LOCUS2842</name>
</gene>
<evidence type="ECO:0000256" key="5">
    <source>
        <dbReference type="ARBA" id="ARBA00022833"/>
    </source>
</evidence>
<evidence type="ECO:0000256" key="4">
    <source>
        <dbReference type="ARBA" id="ARBA00022771"/>
    </source>
</evidence>
<dbReference type="EMBL" id="LR899009">
    <property type="protein sequence ID" value="CAD7079634.1"/>
    <property type="molecule type" value="Genomic_DNA"/>
</dbReference>
<evidence type="ECO:0000313" key="14">
    <source>
        <dbReference type="Proteomes" id="UP000594454"/>
    </source>
</evidence>
<evidence type="ECO:0000256" key="11">
    <source>
        <dbReference type="SAM" id="MobiDB-lite"/>
    </source>
</evidence>
<dbReference type="Gene3D" id="3.30.160.60">
    <property type="entry name" value="Classic Zinc Finger"/>
    <property type="match status" value="5"/>
</dbReference>
<feature type="domain" description="C2H2-type" evidence="12">
    <location>
        <begin position="454"/>
        <end position="477"/>
    </location>
</feature>
<dbReference type="AlphaFoldDB" id="A0A7R8YRM3"/>
<dbReference type="GO" id="GO:0003677">
    <property type="term" value="F:DNA binding"/>
    <property type="evidence" value="ECO:0007669"/>
    <property type="project" value="UniProtKB-KW"/>
</dbReference>
<keyword evidence="8" id="KW-0804">Transcription</keyword>
<keyword evidence="2" id="KW-0479">Metal-binding</keyword>
<dbReference type="PANTHER" id="PTHR24379">
    <property type="entry name" value="KRAB AND ZINC FINGER DOMAIN-CONTAINING"/>
    <property type="match status" value="1"/>
</dbReference>
<dbReference type="OMA" id="FEANTWH"/>
<accession>A0A7R8YRM3</accession>
<evidence type="ECO:0000256" key="7">
    <source>
        <dbReference type="ARBA" id="ARBA00023125"/>
    </source>
</evidence>
<sequence>MISDYNNPYFYQTPPKANNPFLGYQYPAEDHEMKYGIGAYPEQVCDYPPAACFPYPPAYVPVPSPNFPPEQCKVDYVDPPIVKYEYQEPEENFISIDELQYNPTLLKMILPEKIEPEKIKQQIKAEKSRRQGLAQKQATPVKIKAEPPDDWLPISENTVNERIQPETAASESPEIPVLSAVKLERDGSPSNTFPEEFPGQVQIKTEPQYKFSILDESDEEIDENEQGVEFNWMDLEEQEKQEFECCYCAKKVSSSYNLRRHMMIHTGDRPFGCDICLKRFREFSDLKKHRRSHRNHPDYKCLICRKNISNDKDGVKCISCSKKKVSPYGNDYLEELPIIEGFGDKKSFVCPDCGRIFGSRHNLRRHYMIHTGAKPYPCDVCEKCFREVSTLKKHMLTHSRMKLFKCLVCDREYNDYQAFVRHKNSHGDDWRESEKKLAGNEDGDDEKDGEDFLFECNDCHKRFSDVSVYKRHLRIHSHYFTFQCYICKMTFKKCEKLNSHMVTHGFDAGDAE</sequence>
<dbReference type="PROSITE" id="PS00028">
    <property type="entry name" value="ZINC_FINGER_C2H2_1"/>
    <property type="match status" value="6"/>
</dbReference>
<dbReference type="PROSITE" id="PS50157">
    <property type="entry name" value="ZINC_FINGER_C2H2_2"/>
    <property type="match status" value="7"/>
</dbReference>
<feature type="region of interest" description="Disordered" evidence="11">
    <location>
        <begin position="129"/>
        <end position="154"/>
    </location>
</feature>
<reference evidence="13 14" key="1">
    <citation type="submission" date="2020-11" db="EMBL/GenBank/DDBJ databases">
        <authorList>
            <person name="Wallbank WR R."/>
            <person name="Pardo Diaz C."/>
            <person name="Kozak K."/>
            <person name="Martin S."/>
            <person name="Jiggins C."/>
            <person name="Moest M."/>
            <person name="Warren A I."/>
            <person name="Generalovic N T."/>
            <person name="Byers J.R.P. K."/>
            <person name="Montejo-Kovacevich G."/>
            <person name="Yen C E."/>
        </authorList>
    </citation>
    <scope>NUCLEOTIDE SEQUENCE [LARGE SCALE GENOMIC DNA]</scope>
</reference>
<keyword evidence="3" id="KW-0677">Repeat</keyword>
<dbReference type="InParanoid" id="A0A7R8YRM3"/>
<keyword evidence="4 10" id="KW-0863">Zinc-finger</keyword>
<dbReference type="InterPro" id="IPR036236">
    <property type="entry name" value="Znf_C2H2_sf"/>
</dbReference>
<evidence type="ECO:0000259" key="12">
    <source>
        <dbReference type="PROSITE" id="PS50157"/>
    </source>
</evidence>
<evidence type="ECO:0000313" key="13">
    <source>
        <dbReference type="EMBL" id="CAD7079634.1"/>
    </source>
</evidence>
<feature type="domain" description="C2H2-type" evidence="12">
    <location>
        <begin position="348"/>
        <end position="375"/>
    </location>
</feature>
<dbReference type="OrthoDB" id="3437960at2759"/>
<evidence type="ECO:0000256" key="8">
    <source>
        <dbReference type="ARBA" id="ARBA00023163"/>
    </source>
</evidence>
<keyword evidence="5" id="KW-0862">Zinc</keyword>
<feature type="domain" description="C2H2-type" evidence="12">
    <location>
        <begin position="271"/>
        <end position="298"/>
    </location>
</feature>
<name>A0A7R8YRM3_HERIL</name>
<dbReference type="GO" id="GO:0005634">
    <property type="term" value="C:nucleus"/>
    <property type="evidence" value="ECO:0007669"/>
    <property type="project" value="UniProtKB-SubCell"/>
</dbReference>
<keyword evidence="6" id="KW-0805">Transcription regulation</keyword>
<dbReference type="FunFam" id="3.30.160.60:FF:000624">
    <property type="entry name" value="zinc finger protein 697"/>
    <property type="match status" value="1"/>
</dbReference>
<evidence type="ECO:0000256" key="6">
    <source>
        <dbReference type="ARBA" id="ARBA00023015"/>
    </source>
</evidence>
<protein>
    <recommendedName>
        <fullName evidence="12">C2H2-type domain-containing protein</fullName>
    </recommendedName>
</protein>
<dbReference type="Pfam" id="PF00096">
    <property type="entry name" value="zf-C2H2"/>
    <property type="match status" value="4"/>
</dbReference>
<dbReference type="Pfam" id="PF13912">
    <property type="entry name" value="zf-C2H2_6"/>
    <property type="match status" value="1"/>
</dbReference>
<dbReference type="Proteomes" id="UP000594454">
    <property type="component" value="Chromosome 1"/>
</dbReference>
<feature type="domain" description="C2H2-type" evidence="12">
    <location>
        <begin position="404"/>
        <end position="431"/>
    </location>
</feature>
<comment type="subcellular location">
    <subcellularLocation>
        <location evidence="1">Nucleus</location>
    </subcellularLocation>
</comment>
<dbReference type="PANTHER" id="PTHR24379:SF121">
    <property type="entry name" value="C2H2-TYPE DOMAIN-CONTAINING PROTEIN"/>
    <property type="match status" value="1"/>
</dbReference>
<feature type="domain" description="C2H2-type" evidence="12">
    <location>
        <begin position="376"/>
        <end position="403"/>
    </location>
</feature>
<dbReference type="GO" id="GO:0032502">
    <property type="term" value="P:developmental process"/>
    <property type="evidence" value="ECO:0007669"/>
    <property type="project" value="UniProtKB-ARBA"/>
</dbReference>